<organism evidence="9 10">
    <name type="scientific">Sphingomonas changbaiensis NBRC 104936</name>
    <dbReference type="NCBI Taxonomy" id="1219043"/>
    <lineage>
        <taxon>Bacteria</taxon>
        <taxon>Pseudomonadati</taxon>
        <taxon>Pseudomonadota</taxon>
        <taxon>Alphaproteobacteria</taxon>
        <taxon>Sphingomonadales</taxon>
        <taxon>Sphingomonadaceae</taxon>
        <taxon>Sphingomonas</taxon>
    </lineage>
</organism>
<feature type="binding site" evidence="5">
    <location>
        <position position="149"/>
    </location>
    <ligand>
        <name>substrate</name>
    </ligand>
</feature>
<comment type="caution">
    <text evidence="9">The sequence shown here is derived from an EMBL/GenBank/DDBJ whole genome shotgun (WGS) entry which is preliminary data.</text>
</comment>
<evidence type="ECO:0000256" key="7">
    <source>
        <dbReference type="SAM" id="MobiDB-lite"/>
    </source>
</evidence>
<reference evidence="9 10" key="1">
    <citation type="submission" date="2015-04" db="EMBL/GenBank/DDBJ databases">
        <title>Whole genome shotgun sequence of Sphingomonas changbaiensis NBRC 104936.</title>
        <authorList>
            <person name="Katano-Makiyama Y."/>
            <person name="Hosoyama A."/>
            <person name="Hashimoto M."/>
            <person name="Noguchi M."/>
            <person name="Tsuchikane K."/>
            <person name="Ohji S."/>
            <person name="Yamazoe A."/>
            <person name="Ichikawa N."/>
            <person name="Kimura A."/>
            <person name="Fujita N."/>
        </authorList>
    </citation>
    <scope>NUCLEOTIDE SEQUENCE [LARGE SCALE GENOMIC DNA]</scope>
    <source>
        <strain evidence="9 10">NBRC 104936</strain>
    </source>
</reference>
<evidence type="ECO:0000313" key="10">
    <source>
        <dbReference type="Proteomes" id="UP000033202"/>
    </source>
</evidence>
<proteinExistence type="inferred from homology"/>
<feature type="binding site" evidence="6">
    <location>
        <position position="176"/>
    </location>
    <ligand>
        <name>Mg(2+)</name>
        <dbReference type="ChEBI" id="CHEBI:18420"/>
    </ligand>
</feature>
<evidence type="ECO:0000256" key="2">
    <source>
        <dbReference type="ARBA" id="ARBA00005568"/>
    </source>
</evidence>
<dbReference type="InterPro" id="IPR015813">
    <property type="entry name" value="Pyrv/PenolPyrv_kinase-like_dom"/>
</dbReference>
<dbReference type="InterPro" id="IPR005000">
    <property type="entry name" value="Aldolase/citrate-lyase_domain"/>
</dbReference>
<dbReference type="STRING" id="1219043.SCH01S_13_00120"/>
<protein>
    <submittedName>
        <fullName evidence="9">Putative citrate lyase beta subunit</fullName>
    </submittedName>
</protein>
<dbReference type="GO" id="GO:0006107">
    <property type="term" value="P:oxaloacetate metabolic process"/>
    <property type="evidence" value="ECO:0007669"/>
    <property type="project" value="TreeGrafter"/>
</dbReference>
<feature type="binding site" evidence="5">
    <location>
        <position position="98"/>
    </location>
    <ligand>
        <name>substrate</name>
    </ligand>
</feature>
<dbReference type="GO" id="GO:0000287">
    <property type="term" value="F:magnesium ion binding"/>
    <property type="evidence" value="ECO:0007669"/>
    <property type="project" value="TreeGrafter"/>
</dbReference>
<comment type="cofactor">
    <cofactor evidence="1">
        <name>Mg(2+)</name>
        <dbReference type="ChEBI" id="CHEBI:18420"/>
    </cofactor>
</comment>
<keyword evidence="9" id="KW-0456">Lyase</keyword>
<gene>
    <name evidence="9" type="ORF">SCH01S_13_00120</name>
</gene>
<evidence type="ECO:0000256" key="3">
    <source>
        <dbReference type="ARBA" id="ARBA00022723"/>
    </source>
</evidence>
<accession>A0A0E9MMG5</accession>
<keyword evidence="4 6" id="KW-0460">Magnesium</keyword>
<dbReference type="Pfam" id="PF03328">
    <property type="entry name" value="HpcH_HpaI"/>
    <property type="match status" value="2"/>
</dbReference>
<dbReference type="AlphaFoldDB" id="A0A0E9MMG5"/>
<evidence type="ECO:0000259" key="8">
    <source>
        <dbReference type="Pfam" id="PF03328"/>
    </source>
</evidence>
<dbReference type="PANTHER" id="PTHR32308">
    <property type="entry name" value="LYASE BETA SUBUNIT, PUTATIVE (AFU_ORTHOLOGUE AFUA_4G13030)-RELATED"/>
    <property type="match status" value="1"/>
</dbReference>
<dbReference type="RefSeq" id="WP_046347187.1">
    <property type="nucleotide sequence ID" value="NZ_BBWU01000013.1"/>
</dbReference>
<evidence type="ECO:0000256" key="6">
    <source>
        <dbReference type="PIRSR" id="PIRSR015582-2"/>
    </source>
</evidence>
<dbReference type="EMBL" id="BBWU01000013">
    <property type="protein sequence ID" value="GAO38330.1"/>
    <property type="molecule type" value="Genomic_DNA"/>
</dbReference>
<evidence type="ECO:0000256" key="5">
    <source>
        <dbReference type="PIRSR" id="PIRSR015582-1"/>
    </source>
</evidence>
<dbReference type="InterPro" id="IPR011206">
    <property type="entry name" value="Citrate_lyase_beta/mcl1/mcl2"/>
</dbReference>
<sequence length="309" mass="32235">MRLRSLLFVPGDRPERMEKALTLGADALILDLEDSVAPANKAAARAAIADFLTLSQRERVDSGDSPSGVRATGHPHPSAASRLPPSPDGRGRPFLFVRINPLDSGHLDDDLYVLAGNPDGLVLPKAEGAESVWRLAGRAAVPILPIATETPAAVFRLGGYGPVAEHLAGLTWGAEDLPAAIGATASRDETGAYLPPYQIARALTLFGAAAAGVNPIETVYPAIKDLDGLRRIAEAAARDGFTGMMAIHPAQVPVINAAFTPSAEAVAQARAIVAAFDANPGAGALQLDGKMIDAPHLKQARRILERANP</sequence>
<evidence type="ECO:0000313" key="9">
    <source>
        <dbReference type="EMBL" id="GAO38330.1"/>
    </source>
</evidence>
<evidence type="ECO:0000256" key="4">
    <source>
        <dbReference type="ARBA" id="ARBA00022842"/>
    </source>
</evidence>
<dbReference type="SUPFAM" id="SSF51621">
    <property type="entry name" value="Phosphoenolpyruvate/pyruvate domain"/>
    <property type="match status" value="1"/>
</dbReference>
<comment type="similarity">
    <text evidence="2">Belongs to the HpcH/HpaI aldolase family.</text>
</comment>
<name>A0A0E9MMG5_9SPHN</name>
<dbReference type="Gene3D" id="3.20.20.60">
    <property type="entry name" value="Phosphoenolpyruvate-binding domains"/>
    <property type="match status" value="1"/>
</dbReference>
<dbReference type="PANTHER" id="PTHR32308:SF0">
    <property type="entry name" value="HPCH_HPAI ALDOLASE_CITRATE LYASE DOMAIN-CONTAINING PROTEIN"/>
    <property type="match status" value="1"/>
</dbReference>
<dbReference type="InterPro" id="IPR040442">
    <property type="entry name" value="Pyrv_kinase-like_dom_sf"/>
</dbReference>
<evidence type="ECO:0000256" key="1">
    <source>
        <dbReference type="ARBA" id="ARBA00001946"/>
    </source>
</evidence>
<dbReference type="GO" id="GO:0016829">
    <property type="term" value="F:lyase activity"/>
    <property type="evidence" value="ECO:0007669"/>
    <property type="project" value="UniProtKB-KW"/>
</dbReference>
<feature type="region of interest" description="Disordered" evidence="7">
    <location>
        <begin position="59"/>
        <end position="89"/>
    </location>
</feature>
<dbReference type="Proteomes" id="UP000033202">
    <property type="component" value="Unassembled WGS sequence"/>
</dbReference>
<feature type="domain" description="HpcH/HpaI aldolase/citrate lyase" evidence="8">
    <location>
        <begin position="4"/>
        <end position="54"/>
    </location>
</feature>
<keyword evidence="10" id="KW-1185">Reference proteome</keyword>
<keyword evidence="3 6" id="KW-0479">Metal-binding</keyword>
<dbReference type="OrthoDB" id="9800547at2"/>
<feature type="domain" description="HpcH/HpaI aldolase/citrate lyase" evidence="8">
    <location>
        <begin position="95"/>
        <end position="249"/>
    </location>
</feature>
<feature type="binding site" evidence="6">
    <location>
        <position position="149"/>
    </location>
    <ligand>
        <name>Mg(2+)</name>
        <dbReference type="ChEBI" id="CHEBI:18420"/>
    </ligand>
</feature>
<dbReference type="PIRSF" id="PIRSF015582">
    <property type="entry name" value="Cit_lyase_B"/>
    <property type="match status" value="1"/>
</dbReference>